<protein>
    <submittedName>
        <fullName evidence="7">Epsin like ENTH domain (Alpha-alpha superhelix)involved in vesicular transport</fullName>
    </submittedName>
</protein>
<dbReference type="PANTHER" id="PTHR21514:SF0">
    <property type="entry name" value="AP-4 COMPLEX ACCESSORY SUBUNIT TEPSIN"/>
    <property type="match status" value="1"/>
</dbReference>
<proteinExistence type="predicted"/>
<dbReference type="InterPro" id="IPR035802">
    <property type="entry name" value="ENTH/VHS_tepsin"/>
</dbReference>
<comment type="caution">
    <text evidence="7">The sequence shown here is derived from an EMBL/GenBank/DDBJ whole genome shotgun (WGS) entry which is preliminary data.</text>
</comment>
<dbReference type="EMBL" id="AAEE01000006">
    <property type="protein sequence ID" value="EAK88578.1"/>
    <property type="molecule type" value="Genomic_DNA"/>
</dbReference>
<evidence type="ECO:0000256" key="3">
    <source>
        <dbReference type="ARBA" id="ARBA00023034"/>
    </source>
</evidence>
<keyword evidence="8" id="KW-1185">Reference proteome</keyword>
<dbReference type="InterPro" id="IPR039273">
    <property type="entry name" value="TEPSIN"/>
</dbReference>
<dbReference type="STRING" id="353152.Q5CSW0"/>
<dbReference type="PANTHER" id="PTHR21514">
    <property type="entry name" value="AP-4 COMPLEX ACCESSORY SUBUNIT TEPSIN"/>
    <property type="match status" value="1"/>
</dbReference>
<dbReference type="GO" id="GO:0032588">
    <property type="term" value="C:trans-Golgi network membrane"/>
    <property type="evidence" value="ECO:0007669"/>
    <property type="project" value="TreeGrafter"/>
</dbReference>
<evidence type="ECO:0000313" key="7">
    <source>
        <dbReference type="EMBL" id="EAK88578.1"/>
    </source>
</evidence>
<organism evidence="7 8">
    <name type="scientific">Cryptosporidium parvum (strain Iowa II)</name>
    <dbReference type="NCBI Taxonomy" id="353152"/>
    <lineage>
        <taxon>Eukaryota</taxon>
        <taxon>Sar</taxon>
        <taxon>Alveolata</taxon>
        <taxon>Apicomplexa</taxon>
        <taxon>Conoidasida</taxon>
        <taxon>Coccidia</taxon>
        <taxon>Eucoccidiorida</taxon>
        <taxon>Eimeriorina</taxon>
        <taxon>Cryptosporidiidae</taxon>
        <taxon>Cryptosporidium</taxon>
    </lineage>
</organism>
<evidence type="ECO:0000256" key="1">
    <source>
        <dbReference type="ARBA" id="ARBA00004541"/>
    </source>
</evidence>
<dbReference type="RefSeq" id="XP_627957.1">
    <property type="nucleotide sequence ID" value="XM_627957.1"/>
</dbReference>
<dbReference type="GO" id="GO:0031410">
    <property type="term" value="C:cytoplasmic vesicle"/>
    <property type="evidence" value="ECO:0007669"/>
    <property type="project" value="UniProtKB-SubCell"/>
</dbReference>
<sequence length="584" mass="65723">RNSNSDKRSKEMLDRGLLQSIFGSDSASAPSGYQLNEVTNLSYIQEGSCNYLEDYLIKKLKRNDPKVKFKALRLIKHLCENGNPTFKMLVQRHANQIRVCQSYKGTFDPVYGDTLSELVREEAIQCLKSIFSSNNRSDESIKVGNQSKGSGLKANGSANNSYKDRIHGFGNPNFIDKIEPDNDSMDISQIGNSIVYNAKIGQYNQVVDDLSELVLKVLPNKLINGISNYYGNSRSGAKPANFSYQSNPEPRRDFRDGFFNSEISRGVTNIQNYQIPTYKQKDFPECKIEENKLQYSKPTITINSQNISSGNTLETHFVESYCSSTGLIMNPSNEILQNSIKEIQKLDIPIVIKLLHNKLIDLSDTDTNFGKKDNETHSNGNDEQTDSYYIDKNEQHKSPYTSNQTLKSESNFKVIYKILCLILSMLETNQNTKKSLIEYSNDDFIHFLNTISTSNIHCRRKVKQIIEVLGASTSTSHAVAHAPQCPPDVELTNNLIDLSTESTDFKADKELNSVTDLTDSLLILSNQTQENSYKKNNLFKNLSIKNHSNKAGAINSRRQQQDKQTKGFGSNENVGKSLVDLGIL</sequence>
<dbReference type="InParanoid" id="Q5CSW0"/>
<gene>
    <name evidence="7" type="ORF">cgd1_1120</name>
</gene>
<dbReference type="Gene3D" id="1.25.40.90">
    <property type="match status" value="1"/>
</dbReference>
<dbReference type="InterPro" id="IPR016024">
    <property type="entry name" value="ARM-type_fold"/>
</dbReference>
<dbReference type="GeneID" id="3371366"/>
<feature type="region of interest" description="Disordered" evidence="5">
    <location>
        <begin position="550"/>
        <end position="571"/>
    </location>
</feature>
<evidence type="ECO:0000313" key="8">
    <source>
        <dbReference type="Proteomes" id="UP000006726"/>
    </source>
</evidence>
<evidence type="ECO:0000256" key="2">
    <source>
        <dbReference type="ARBA" id="ARBA00004601"/>
    </source>
</evidence>
<dbReference type="InterPro" id="IPR013809">
    <property type="entry name" value="ENTH"/>
</dbReference>
<evidence type="ECO:0000256" key="4">
    <source>
        <dbReference type="ARBA" id="ARBA00023329"/>
    </source>
</evidence>
<dbReference type="OMA" id="KDNETHS"/>
<keyword evidence="3" id="KW-0333">Golgi apparatus</keyword>
<dbReference type="InterPro" id="IPR008942">
    <property type="entry name" value="ENTH_VHS"/>
</dbReference>
<accession>Q5CSW0</accession>
<evidence type="ECO:0000256" key="5">
    <source>
        <dbReference type="SAM" id="MobiDB-lite"/>
    </source>
</evidence>
<feature type="region of interest" description="Disordered" evidence="5">
    <location>
        <begin position="366"/>
        <end position="386"/>
    </location>
</feature>
<comment type="subcellular location">
    <subcellularLocation>
        <location evidence="1">Cytoplasmic vesicle</location>
    </subcellularLocation>
    <subcellularLocation>
        <location evidence="2">Golgi apparatus</location>
        <location evidence="2">trans-Golgi network</location>
    </subcellularLocation>
</comment>
<dbReference type="OrthoDB" id="118154at2759"/>
<dbReference type="KEGG" id="cpv:cgd1_1120"/>
<dbReference type="SUPFAM" id="SSF48371">
    <property type="entry name" value="ARM repeat"/>
    <property type="match status" value="1"/>
</dbReference>
<name>Q5CSW0_CRYPI</name>
<reference evidence="7 8" key="1">
    <citation type="journal article" date="2004" name="Science">
        <title>Complete genome sequence of the apicomplexan, Cryptosporidium parvum.</title>
        <authorList>
            <person name="Abrahamsen M.S."/>
            <person name="Templeton T.J."/>
            <person name="Enomoto S."/>
            <person name="Abrahante J.E."/>
            <person name="Zhu G."/>
            <person name="Lancto C.A."/>
            <person name="Deng M."/>
            <person name="Liu C."/>
            <person name="Widmer G."/>
            <person name="Tzipori S."/>
            <person name="Buck G.A."/>
            <person name="Xu P."/>
            <person name="Bankier A.T."/>
            <person name="Dear P.H."/>
            <person name="Konfortov B.A."/>
            <person name="Spriggs H.F."/>
            <person name="Iyer L."/>
            <person name="Anantharaman V."/>
            <person name="Aravind L."/>
            <person name="Kapur V."/>
        </authorList>
    </citation>
    <scope>NUCLEOTIDE SEQUENCE [LARGE SCALE GENOMIC DNA]</scope>
    <source>
        <strain evidence="8">Iowa II</strain>
    </source>
</reference>
<evidence type="ECO:0000259" key="6">
    <source>
        <dbReference type="Pfam" id="PF01417"/>
    </source>
</evidence>
<dbReference type="CDD" id="cd03572">
    <property type="entry name" value="ENTH_like_Tepsin"/>
    <property type="match status" value="1"/>
</dbReference>
<dbReference type="Pfam" id="PF01417">
    <property type="entry name" value="ENTH"/>
    <property type="match status" value="1"/>
</dbReference>
<dbReference type="AlphaFoldDB" id="Q5CSW0"/>
<feature type="domain" description="ENTH" evidence="6">
    <location>
        <begin position="25"/>
        <end position="128"/>
    </location>
</feature>
<feature type="non-terminal residue" evidence="7">
    <location>
        <position position="1"/>
    </location>
</feature>
<dbReference type="Proteomes" id="UP000006726">
    <property type="component" value="Chromosome 1"/>
</dbReference>
<keyword evidence="4" id="KW-0968">Cytoplasmic vesicle</keyword>
<dbReference type="SUPFAM" id="SSF48464">
    <property type="entry name" value="ENTH/VHS domain"/>
    <property type="match status" value="1"/>
</dbReference>